<reference evidence="3" key="1">
    <citation type="submission" date="2017-02" db="EMBL/GenBank/DDBJ databases">
        <authorList>
            <person name="Varghese N."/>
            <person name="Submissions S."/>
        </authorList>
    </citation>
    <scope>NUCLEOTIDE SEQUENCE [LARGE SCALE GENOMIC DNA]</scope>
    <source>
        <strain evidence="3">DSM 3072</strain>
    </source>
</reference>
<feature type="domain" description="Cobalamin-independent methionine synthase MetE C-terminal/archaeal" evidence="1">
    <location>
        <begin position="12"/>
        <end position="343"/>
    </location>
</feature>
<dbReference type="InterPro" id="IPR002629">
    <property type="entry name" value="Met_Synth_C/arc"/>
</dbReference>
<sequence>MNNTIPFKYDYVGSFLRPAAVKNARNLFKAKKITAEELNIVENEEIAKLIQKQKNAGFHVITDGEYRRAYWHLDFFWGLNGIEETELSHGYFFHGEETAKGSIKVTGKITGENHPFVQYFKFVKEFEDENTVAKQTFPAPAQLLAELFRKDNIENTKAVYPDINVLIEDIGAAYRTVIKELYEAGCRNIQLDDCTWGMFVDEKYWANRQNGNVSFEDEANKYLKVNNLALEGKPADLTITTHVCRGNYHSTYACTGPYDKIAPFLFAKENVDAFYLEFDDERSGGFESLKYIPKDKKVILGLITSKRADLEDKDFIKQRIAEASKYVDLDRLNLSPQCGFASCEIGNKLTDEDQWAKLKLVKDIANEVWGDSQ</sequence>
<dbReference type="EMBL" id="FUXX01000043">
    <property type="protein sequence ID" value="SKA67672.1"/>
    <property type="molecule type" value="Genomic_DNA"/>
</dbReference>
<evidence type="ECO:0000259" key="1">
    <source>
        <dbReference type="Pfam" id="PF01717"/>
    </source>
</evidence>
<evidence type="ECO:0000313" key="3">
    <source>
        <dbReference type="Proteomes" id="UP000242432"/>
    </source>
</evidence>
<dbReference type="Pfam" id="PF01717">
    <property type="entry name" value="Meth_synt_2"/>
    <property type="match status" value="1"/>
</dbReference>
<protein>
    <submittedName>
        <fullName evidence="2">Methionine synthase II (Cobalamin-independent)</fullName>
    </submittedName>
</protein>
<dbReference type="GO" id="GO:0009086">
    <property type="term" value="P:methionine biosynthetic process"/>
    <property type="evidence" value="ECO:0007669"/>
    <property type="project" value="InterPro"/>
</dbReference>
<dbReference type="RefSeq" id="WP_078929325.1">
    <property type="nucleotide sequence ID" value="NZ_FUXX01000043.1"/>
</dbReference>
<dbReference type="SUPFAM" id="SSF51726">
    <property type="entry name" value="UROD/MetE-like"/>
    <property type="match status" value="1"/>
</dbReference>
<dbReference type="PANTHER" id="PTHR43844:SF1">
    <property type="entry name" value="METHIONINE SYNTHASE"/>
    <property type="match status" value="1"/>
</dbReference>
<proteinExistence type="predicted"/>
<dbReference type="InterPro" id="IPR038071">
    <property type="entry name" value="UROD/MetE-like_sf"/>
</dbReference>
<dbReference type="Proteomes" id="UP000242432">
    <property type="component" value="Unassembled WGS sequence"/>
</dbReference>
<organism evidence="2 3">
    <name type="scientific">Succinivibrio dextrinosolvens DSM 3072</name>
    <dbReference type="NCBI Taxonomy" id="1123324"/>
    <lineage>
        <taxon>Bacteria</taxon>
        <taxon>Pseudomonadati</taxon>
        <taxon>Pseudomonadota</taxon>
        <taxon>Gammaproteobacteria</taxon>
        <taxon>Aeromonadales</taxon>
        <taxon>Succinivibrionaceae</taxon>
        <taxon>Succinivibrio</taxon>
    </lineage>
</organism>
<keyword evidence="3" id="KW-1185">Reference proteome</keyword>
<accession>A0A1T4VRQ3</accession>
<dbReference type="PANTHER" id="PTHR43844">
    <property type="entry name" value="METHIONINE SYNTHASE"/>
    <property type="match status" value="1"/>
</dbReference>
<dbReference type="STRING" id="83771.SAMN02910357_00789"/>
<dbReference type="GO" id="GO:0003871">
    <property type="term" value="F:5-methyltetrahydropteroyltriglutamate-homocysteine S-methyltransferase activity"/>
    <property type="evidence" value="ECO:0007669"/>
    <property type="project" value="InterPro"/>
</dbReference>
<dbReference type="AlphaFoldDB" id="A0A1T4VRQ3"/>
<evidence type="ECO:0000313" key="2">
    <source>
        <dbReference type="EMBL" id="SKA67672.1"/>
    </source>
</evidence>
<dbReference type="CDD" id="cd03311">
    <property type="entry name" value="CIMS_C_terminal_like"/>
    <property type="match status" value="1"/>
</dbReference>
<dbReference type="GO" id="GO:0008270">
    <property type="term" value="F:zinc ion binding"/>
    <property type="evidence" value="ECO:0007669"/>
    <property type="project" value="InterPro"/>
</dbReference>
<dbReference type="Gene3D" id="3.20.20.210">
    <property type="match status" value="1"/>
</dbReference>
<dbReference type="NCBIfam" id="NF005085">
    <property type="entry name" value="PRK06520.1"/>
    <property type="match status" value="1"/>
</dbReference>
<name>A0A1T4VRQ3_9GAMM</name>
<gene>
    <name evidence="2" type="ORF">SAMN02745213_01974</name>
</gene>